<dbReference type="InterPro" id="IPR002110">
    <property type="entry name" value="Ankyrin_rpt"/>
</dbReference>
<comment type="subcellular location">
    <subcellularLocation>
        <location evidence="1">Membrane</location>
        <topology evidence="1">Multi-pass membrane protein</topology>
    </subcellularLocation>
</comment>
<dbReference type="SMART" id="SM00248">
    <property type="entry name" value="ANK"/>
    <property type="match status" value="9"/>
</dbReference>
<evidence type="ECO:0000256" key="7">
    <source>
        <dbReference type="PROSITE-ProRule" id="PRU00023"/>
    </source>
</evidence>
<dbReference type="Proteomes" id="UP001428341">
    <property type="component" value="Unassembled WGS sequence"/>
</dbReference>
<evidence type="ECO:0000256" key="6">
    <source>
        <dbReference type="ARBA" id="ARBA00023136"/>
    </source>
</evidence>
<dbReference type="EMBL" id="JBCGBO010000005">
    <property type="protein sequence ID" value="KAK9200667.1"/>
    <property type="molecule type" value="Genomic_DNA"/>
</dbReference>
<dbReference type="PROSITE" id="PS50297">
    <property type="entry name" value="ANK_REP_REGION"/>
    <property type="match status" value="1"/>
</dbReference>
<feature type="repeat" description="ANK" evidence="7">
    <location>
        <begin position="78"/>
        <end position="100"/>
    </location>
</feature>
<dbReference type="Gene3D" id="1.25.40.20">
    <property type="entry name" value="Ankyrin repeat-containing domain"/>
    <property type="match status" value="3"/>
</dbReference>
<dbReference type="InterPro" id="IPR036770">
    <property type="entry name" value="Ankyrin_rpt-contain_sf"/>
</dbReference>
<keyword evidence="5 7" id="KW-0040">ANK repeat</keyword>
<dbReference type="PANTHER" id="PTHR24186">
    <property type="entry name" value="PROTEIN PHOSPHATASE 1 REGULATORY SUBUNIT"/>
    <property type="match status" value="1"/>
</dbReference>
<keyword evidence="4 9" id="KW-1133">Transmembrane helix</keyword>
<feature type="domain" description="PGG" evidence="10">
    <location>
        <begin position="582"/>
        <end position="646"/>
    </location>
</feature>
<dbReference type="PANTHER" id="PTHR24186:SF46">
    <property type="entry name" value="PROTEIN ACCELERATED CELL DEATH 6-LIKE"/>
    <property type="match status" value="1"/>
</dbReference>
<evidence type="ECO:0000256" key="1">
    <source>
        <dbReference type="ARBA" id="ARBA00004141"/>
    </source>
</evidence>
<feature type="transmembrane region" description="Helical" evidence="9">
    <location>
        <begin position="464"/>
        <end position="491"/>
    </location>
</feature>
<dbReference type="PROSITE" id="PS50088">
    <property type="entry name" value="ANK_REPEAT"/>
    <property type="match status" value="2"/>
</dbReference>
<organism evidence="11 12">
    <name type="scientific">Citrus x changshan-huyou</name>
    <dbReference type="NCBI Taxonomy" id="2935761"/>
    <lineage>
        <taxon>Eukaryota</taxon>
        <taxon>Viridiplantae</taxon>
        <taxon>Streptophyta</taxon>
        <taxon>Embryophyta</taxon>
        <taxon>Tracheophyta</taxon>
        <taxon>Spermatophyta</taxon>
        <taxon>Magnoliopsida</taxon>
        <taxon>eudicotyledons</taxon>
        <taxon>Gunneridae</taxon>
        <taxon>Pentapetalae</taxon>
        <taxon>rosids</taxon>
        <taxon>malvids</taxon>
        <taxon>Sapindales</taxon>
        <taxon>Rutaceae</taxon>
        <taxon>Aurantioideae</taxon>
        <taxon>Citrus</taxon>
    </lineage>
</organism>
<keyword evidence="3" id="KW-0677">Repeat</keyword>
<protein>
    <recommendedName>
        <fullName evidence="10">PGG domain-containing protein</fullName>
    </recommendedName>
</protein>
<comment type="caution">
    <text evidence="11">The sequence shown here is derived from an EMBL/GenBank/DDBJ whole genome shotgun (WGS) entry which is preliminary data.</text>
</comment>
<reference evidence="11 12" key="1">
    <citation type="submission" date="2024-05" db="EMBL/GenBank/DDBJ databases">
        <title>Haplotype-resolved chromosome-level genome assembly of Huyou (Citrus changshanensis).</title>
        <authorList>
            <person name="Miao C."/>
            <person name="Chen W."/>
            <person name="Wu Y."/>
            <person name="Wang L."/>
            <person name="Zhao S."/>
            <person name="Grierson D."/>
            <person name="Xu C."/>
            <person name="Chen K."/>
        </authorList>
    </citation>
    <scope>NUCLEOTIDE SEQUENCE [LARGE SCALE GENOMIC DNA]</scope>
    <source>
        <strain evidence="11">01-14</strain>
        <tissue evidence="11">Leaf</tissue>
    </source>
</reference>
<sequence>MRDANEALRSALIKCNLSAFPHSEFENRDMSETFKTISSPSGNTLLHIAAAESVHDHENMTTTLARKYPFLITIQNSKGDTPLHVAARAGMLETVKILVDCAKRSGMTSSSQIDVKGLMEMKNVRGNTALHEALNALLDAKKEKNKQKEERVTLLVSLARSLVSEDPSASYLKNVDGKSPLYLAVESKNKDMLEYILKTLPVNDDCATKLEGKPPVKVAIELQKLGMLKMMHDAQPALLHILDERRATPMHWAASVDHLEGVRFLYEINPDFVLQRNDEGFYPFHLASENGCVRVMGEFFENENMPHPTELFNIKGQNILHVAAKKGIFDSVRRILKARNIDKLINDMDDDGNTPLHLAALYGSPLAAASLIWDGRAESNIINFHGQTAYDIAEQQYAKIIPEFSRNGDDEEGQKLQKSKSNPDMYNTDEVPIRASSYEITVKNIENSEPKGPKPSVDNTMMTLSLLFIVYIGHQLFQSGGTILGNLFKLIVNLYTTSNETSVDKKDIKDRISNLMVVAALIAGASFAASVQMSSSHYGESQTATTNTTASFSIHGAGAAPFALACSNGHGGFDESRKKQHEASWLKVFTVFNTIAMYTSITAAIHMCTLQLHDTNLASIDLSVASLFIVIALYTSCVAFLASIYMLTYTGRVFIVVMTAIQGVLLWNLLLRLPRFLVRFKDEKRNSLSIYATRLFFWYFLNWIWSSLKKNPLCARCLHGKPPKE</sequence>
<evidence type="ECO:0000313" key="11">
    <source>
        <dbReference type="EMBL" id="KAK9200667.1"/>
    </source>
</evidence>
<feature type="transmembrane region" description="Helical" evidence="9">
    <location>
        <begin position="691"/>
        <end position="708"/>
    </location>
</feature>
<feature type="region of interest" description="Disordered" evidence="8">
    <location>
        <begin position="406"/>
        <end position="428"/>
    </location>
</feature>
<evidence type="ECO:0000256" key="8">
    <source>
        <dbReference type="SAM" id="MobiDB-lite"/>
    </source>
</evidence>
<gene>
    <name evidence="11" type="ORF">WN944_015865</name>
</gene>
<dbReference type="SUPFAM" id="SSF48403">
    <property type="entry name" value="Ankyrin repeat"/>
    <property type="match status" value="2"/>
</dbReference>
<evidence type="ECO:0000256" key="2">
    <source>
        <dbReference type="ARBA" id="ARBA00022692"/>
    </source>
</evidence>
<name>A0AAP0MAL0_9ROSI</name>
<proteinExistence type="predicted"/>
<dbReference type="GO" id="GO:0005886">
    <property type="term" value="C:plasma membrane"/>
    <property type="evidence" value="ECO:0007669"/>
    <property type="project" value="TreeGrafter"/>
</dbReference>
<feature type="transmembrane region" description="Helical" evidence="9">
    <location>
        <begin position="512"/>
        <end position="531"/>
    </location>
</feature>
<feature type="transmembrane region" description="Helical" evidence="9">
    <location>
        <begin position="653"/>
        <end position="671"/>
    </location>
</feature>
<evidence type="ECO:0000256" key="9">
    <source>
        <dbReference type="SAM" id="Phobius"/>
    </source>
</evidence>
<feature type="transmembrane region" description="Helical" evidence="9">
    <location>
        <begin position="622"/>
        <end position="647"/>
    </location>
</feature>
<evidence type="ECO:0000256" key="3">
    <source>
        <dbReference type="ARBA" id="ARBA00022737"/>
    </source>
</evidence>
<evidence type="ECO:0000256" key="5">
    <source>
        <dbReference type="ARBA" id="ARBA00023043"/>
    </source>
</evidence>
<dbReference type="Pfam" id="PF13962">
    <property type="entry name" value="PGG"/>
    <property type="match status" value="1"/>
</dbReference>
<feature type="repeat" description="ANK" evidence="7">
    <location>
        <begin position="351"/>
        <end position="384"/>
    </location>
</feature>
<evidence type="ECO:0000259" key="10">
    <source>
        <dbReference type="Pfam" id="PF13962"/>
    </source>
</evidence>
<keyword evidence="2 9" id="KW-0812">Transmembrane</keyword>
<dbReference type="Pfam" id="PF12796">
    <property type="entry name" value="Ank_2"/>
    <property type="match status" value="2"/>
</dbReference>
<accession>A0AAP0MAL0</accession>
<feature type="transmembrane region" description="Helical" evidence="9">
    <location>
        <begin position="588"/>
        <end position="610"/>
    </location>
</feature>
<evidence type="ECO:0000313" key="12">
    <source>
        <dbReference type="Proteomes" id="UP001428341"/>
    </source>
</evidence>
<keyword evidence="6 9" id="KW-0472">Membrane</keyword>
<evidence type="ECO:0000256" key="4">
    <source>
        <dbReference type="ARBA" id="ARBA00022989"/>
    </source>
</evidence>
<keyword evidence="12" id="KW-1185">Reference proteome</keyword>
<dbReference type="AlphaFoldDB" id="A0AAP0MAL0"/>
<dbReference type="InterPro" id="IPR026961">
    <property type="entry name" value="PGG_dom"/>
</dbReference>